<dbReference type="PANTHER" id="PTHR47814">
    <property type="entry name" value="PEPTIDYL-TRNA HYDROLASE ARFB"/>
    <property type="match status" value="1"/>
</dbReference>
<name>A0ABV9QEJ3_9BURK</name>
<evidence type="ECO:0000259" key="1">
    <source>
        <dbReference type="Pfam" id="PF00472"/>
    </source>
</evidence>
<dbReference type="EMBL" id="JBHSHJ010000009">
    <property type="protein sequence ID" value="MFC4789625.1"/>
    <property type="molecule type" value="Genomic_DNA"/>
</dbReference>
<dbReference type="Gene3D" id="3.30.160.20">
    <property type="match status" value="1"/>
</dbReference>
<accession>A0ABV9QEJ3</accession>
<feature type="domain" description="Prokaryotic-type class I peptide chain release factors" evidence="1">
    <location>
        <begin position="4"/>
        <end position="117"/>
    </location>
</feature>
<proteinExistence type="predicted"/>
<dbReference type="SUPFAM" id="SSF110916">
    <property type="entry name" value="Peptidyl-tRNA hydrolase domain-like"/>
    <property type="match status" value="1"/>
</dbReference>
<dbReference type="PANTHER" id="PTHR47814:SF1">
    <property type="entry name" value="PEPTIDYL-TRNA HYDROLASE ARFB"/>
    <property type="match status" value="1"/>
</dbReference>
<dbReference type="NCBIfam" id="NF006718">
    <property type="entry name" value="PRK09256.1"/>
    <property type="match status" value="1"/>
</dbReference>
<dbReference type="EC" id="3.1.1.29" evidence="2"/>
<dbReference type="Proteomes" id="UP001596001">
    <property type="component" value="Unassembled WGS sequence"/>
</dbReference>
<dbReference type="GO" id="GO:0004045">
    <property type="term" value="F:peptidyl-tRNA hydrolase activity"/>
    <property type="evidence" value="ECO:0007669"/>
    <property type="project" value="UniProtKB-EC"/>
</dbReference>
<sequence>MPHTIHPHEVEFSAVRAQGPGGQNVNKVSNAIHLRFDIGRSSLPPTVKEKLLQWQDQRITKDGVIIIKAQSSSSREQNKAEALARLAELIAKASVVLPVRRATKPTLASKRRRLEGKLLRSGIKSSRGKIAL</sequence>
<evidence type="ECO:0000313" key="2">
    <source>
        <dbReference type="EMBL" id="MFC4789625.1"/>
    </source>
</evidence>
<keyword evidence="2" id="KW-0378">Hydrolase</keyword>
<protein>
    <submittedName>
        <fullName evidence="2">Alternative ribosome rescue aminoacyl-tRNA hydrolase ArfB</fullName>
        <ecNumber evidence="2">3.1.1.29</ecNumber>
    </submittedName>
</protein>
<evidence type="ECO:0000313" key="3">
    <source>
        <dbReference type="Proteomes" id="UP001596001"/>
    </source>
</evidence>
<keyword evidence="3" id="KW-1185">Reference proteome</keyword>
<organism evidence="2 3">
    <name type="scientific">Giesbergeria sinuosa</name>
    <dbReference type="NCBI Taxonomy" id="80883"/>
    <lineage>
        <taxon>Bacteria</taxon>
        <taxon>Pseudomonadati</taxon>
        <taxon>Pseudomonadota</taxon>
        <taxon>Betaproteobacteria</taxon>
        <taxon>Burkholderiales</taxon>
        <taxon>Comamonadaceae</taxon>
        <taxon>Giesbergeria</taxon>
    </lineage>
</organism>
<dbReference type="InterPro" id="IPR000352">
    <property type="entry name" value="Pep_chain_release_fac_I"/>
</dbReference>
<dbReference type="RefSeq" id="WP_382433183.1">
    <property type="nucleotide sequence ID" value="NZ_JBHSHJ010000009.1"/>
</dbReference>
<reference evidence="3" key="1">
    <citation type="journal article" date="2019" name="Int. J. Syst. Evol. Microbiol.">
        <title>The Global Catalogue of Microorganisms (GCM) 10K type strain sequencing project: providing services to taxonomists for standard genome sequencing and annotation.</title>
        <authorList>
            <consortium name="The Broad Institute Genomics Platform"/>
            <consortium name="The Broad Institute Genome Sequencing Center for Infectious Disease"/>
            <person name="Wu L."/>
            <person name="Ma J."/>
        </authorList>
    </citation>
    <scope>NUCLEOTIDE SEQUENCE [LARGE SCALE GENOMIC DNA]</scope>
    <source>
        <strain evidence="3">CCUG 49452</strain>
    </source>
</reference>
<gene>
    <name evidence="2" type="primary">arfB</name>
    <name evidence="2" type="ORF">ACFO6X_11605</name>
</gene>
<comment type="caution">
    <text evidence="2">The sequence shown here is derived from an EMBL/GenBank/DDBJ whole genome shotgun (WGS) entry which is preliminary data.</text>
</comment>
<dbReference type="Pfam" id="PF00472">
    <property type="entry name" value="RF-1"/>
    <property type="match status" value="1"/>
</dbReference>